<dbReference type="Pfam" id="PF00388">
    <property type="entry name" value="PI-PLC-X"/>
    <property type="match status" value="1"/>
</dbReference>
<dbReference type="Gene3D" id="3.20.20.190">
    <property type="entry name" value="Phosphatidylinositol (PI) phosphodiesterase"/>
    <property type="match status" value="1"/>
</dbReference>
<dbReference type="PROSITE" id="PS50007">
    <property type="entry name" value="PIPLC_X_DOMAIN"/>
    <property type="match status" value="1"/>
</dbReference>
<evidence type="ECO:0000313" key="4">
    <source>
        <dbReference type="Proteomes" id="UP000230002"/>
    </source>
</evidence>
<sequence>MKLTVFNGTDKHLPFSQSASKSSSKSVVVSEASALLGESDLAIPPHASTTTTISKKTLTIVIKALEAGEGVTAGSGHHAAHKLHVKLGARWKSVRASEGFPWRIYSSKISKGHYKLSVLPQRNLASFLSEMPDSLPLSSLVLPGTHDTMAFYGWPFSQCQSSSTTLDIQLASGIRVIDIRLAVINGALIAYHGVWPERTPFQEMLSAINTFLTAPATSSETIVMSIKQEDYNTTPLPLFSQTVHDEIMNGPGGFAMWFLENRIPTLGEVRGKVVMLSRFGGDGSGWTNGLEGLGIHPTAWPDSDKAGFTWTLKGTLVRTQDWYDIPSFLSIPEKMQLSSENLVLPTGAQSQPILNISFFSAANIPLALPTTIARGFGWPQWKLGFEGVNARLGSWLIDNLPGSTTGSGGQDPAQTTPTGATEKDATSAGDGTSDADDVRIRGWAMTDFYADPDDSVVPLLVEWNFQNRKSGEEGWP</sequence>
<dbReference type="PANTHER" id="PTHR13593:SF148">
    <property type="entry name" value="PHOSPHATIDYLINOSITOL-SPECIFIC PHOSPHOLIPASE C X DOMAIN-CONTAINING PROTEIN"/>
    <property type="match status" value="1"/>
</dbReference>
<feature type="domain" description="Phosphatidylinositol-specific phospholipase C X" evidence="2">
    <location>
        <begin position="133"/>
        <end position="278"/>
    </location>
</feature>
<proteinExistence type="predicted"/>
<dbReference type="Proteomes" id="UP000230002">
    <property type="component" value="Unassembled WGS sequence"/>
</dbReference>
<reference evidence="3 4" key="1">
    <citation type="journal article" date="2015" name="Sci. Rep.">
        <title>Chromosome-level genome map provides insights into diverse defense mechanisms in the medicinal fungus Ganoderma sinense.</title>
        <authorList>
            <person name="Zhu Y."/>
            <person name="Xu J."/>
            <person name="Sun C."/>
            <person name="Zhou S."/>
            <person name="Xu H."/>
            <person name="Nelson D.R."/>
            <person name="Qian J."/>
            <person name="Song J."/>
            <person name="Luo H."/>
            <person name="Xiang L."/>
            <person name="Li Y."/>
            <person name="Xu Z."/>
            <person name="Ji A."/>
            <person name="Wang L."/>
            <person name="Lu S."/>
            <person name="Hayward A."/>
            <person name="Sun W."/>
            <person name="Li X."/>
            <person name="Schwartz D.C."/>
            <person name="Wang Y."/>
            <person name="Chen S."/>
        </authorList>
    </citation>
    <scope>NUCLEOTIDE SEQUENCE [LARGE SCALE GENOMIC DNA]</scope>
    <source>
        <strain evidence="3 4">ZZ0214-1</strain>
    </source>
</reference>
<organism evidence="3 4">
    <name type="scientific">Ganoderma sinense ZZ0214-1</name>
    <dbReference type="NCBI Taxonomy" id="1077348"/>
    <lineage>
        <taxon>Eukaryota</taxon>
        <taxon>Fungi</taxon>
        <taxon>Dikarya</taxon>
        <taxon>Basidiomycota</taxon>
        <taxon>Agaricomycotina</taxon>
        <taxon>Agaricomycetes</taxon>
        <taxon>Polyporales</taxon>
        <taxon>Polyporaceae</taxon>
        <taxon>Ganoderma</taxon>
    </lineage>
</organism>
<dbReference type="SUPFAM" id="SSF51695">
    <property type="entry name" value="PLC-like phosphodiesterases"/>
    <property type="match status" value="1"/>
</dbReference>
<gene>
    <name evidence="3" type="ORF">GSI_07272</name>
</gene>
<evidence type="ECO:0000259" key="2">
    <source>
        <dbReference type="SMART" id="SM00148"/>
    </source>
</evidence>
<evidence type="ECO:0000313" key="3">
    <source>
        <dbReference type="EMBL" id="PIL30572.1"/>
    </source>
</evidence>
<dbReference type="InterPro" id="IPR000909">
    <property type="entry name" value="PLipase_C_PInositol-sp_X_dom"/>
</dbReference>
<dbReference type="OrthoDB" id="1046782at2759"/>
<feature type="region of interest" description="Disordered" evidence="1">
    <location>
        <begin position="401"/>
        <end position="436"/>
    </location>
</feature>
<protein>
    <recommendedName>
        <fullName evidence="2">Phosphatidylinositol-specific phospholipase C X domain-containing protein</fullName>
    </recommendedName>
</protein>
<dbReference type="InterPro" id="IPR017946">
    <property type="entry name" value="PLC-like_Pdiesterase_TIM-brl"/>
</dbReference>
<dbReference type="AlphaFoldDB" id="A0A2G8S9Y9"/>
<dbReference type="InterPro" id="IPR051057">
    <property type="entry name" value="PI-PLC_domain"/>
</dbReference>
<dbReference type="PANTHER" id="PTHR13593">
    <property type="match status" value="1"/>
</dbReference>
<dbReference type="EMBL" id="AYKW01000014">
    <property type="protein sequence ID" value="PIL30572.1"/>
    <property type="molecule type" value="Genomic_DNA"/>
</dbReference>
<dbReference type="SMART" id="SM00148">
    <property type="entry name" value="PLCXc"/>
    <property type="match status" value="1"/>
</dbReference>
<dbReference type="GO" id="GO:0006629">
    <property type="term" value="P:lipid metabolic process"/>
    <property type="evidence" value="ECO:0007669"/>
    <property type="project" value="InterPro"/>
</dbReference>
<comment type="caution">
    <text evidence="3">The sequence shown here is derived from an EMBL/GenBank/DDBJ whole genome shotgun (WGS) entry which is preliminary data.</text>
</comment>
<dbReference type="STRING" id="1077348.A0A2G8S9Y9"/>
<dbReference type="GO" id="GO:0008081">
    <property type="term" value="F:phosphoric diester hydrolase activity"/>
    <property type="evidence" value="ECO:0007669"/>
    <property type="project" value="InterPro"/>
</dbReference>
<accession>A0A2G8S9Y9</accession>
<keyword evidence="4" id="KW-1185">Reference proteome</keyword>
<evidence type="ECO:0000256" key="1">
    <source>
        <dbReference type="SAM" id="MobiDB-lite"/>
    </source>
</evidence>
<name>A0A2G8S9Y9_9APHY</name>